<evidence type="ECO:0000313" key="2">
    <source>
        <dbReference type="EMBL" id="QWG01811.1"/>
    </source>
</evidence>
<feature type="domain" description="AB hydrolase-1" evidence="1">
    <location>
        <begin position="46"/>
        <end position="253"/>
    </location>
</feature>
<keyword evidence="2" id="KW-0378">Hydrolase</keyword>
<evidence type="ECO:0000259" key="1">
    <source>
        <dbReference type="Pfam" id="PF12697"/>
    </source>
</evidence>
<evidence type="ECO:0000313" key="3">
    <source>
        <dbReference type="Proteomes" id="UP000678679"/>
    </source>
</evidence>
<dbReference type="Proteomes" id="UP000678679">
    <property type="component" value="Chromosome 1"/>
</dbReference>
<dbReference type="InterPro" id="IPR050266">
    <property type="entry name" value="AB_hydrolase_sf"/>
</dbReference>
<dbReference type="Pfam" id="PF12697">
    <property type="entry name" value="Abhydrolase_6"/>
    <property type="match status" value="1"/>
</dbReference>
<gene>
    <name evidence="2" type="ORF">KMW28_19540</name>
</gene>
<dbReference type="AlphaFoldDB" id="A0AAX1N5Y2"/>
<reference evidence="2 3" key="1">
    <citation type="submission" date="2021-05" db="EMBL/GenBank/DDBJ databases">
        <title>Comparative genomic studies on the polysaccharide-degrading batcterial strains of the Flammeovirga genus.</title>
        <authorList>
            <person name="Zewei F."/>
            <person name="Zheng Z."/>
            <person name="Yu L."/>
            <person name="Ruyue G."/>
            <person name="Yanhong M."/>
            <person name="Yuanyuan C."/>
            <person name="Jingyan G."/>
            <person name="Wenjun H."/>
        </authorList>
    </citation>
    <scope>NUCLEOTIDE SEQUENCE [LARGE SCALE GENOMIC DNA]</scope>
    <source>
        <strain evidence="2 3">NBRC:100898</strain>
    </source>
</reference>
<dbReference type="GO" id="GO:0016787">
    <property type="term" value="F:hydrolase activity"/>
    <property type="evidence" value="ECO:0007669"/>
    <property type="project" value="UniProtKB-KW"/>
</dbReference>
<dbReference type="InterPro" id="IPR000073">
    <property type="entry name" value="AB_hydrolase_1"/>
</dbReference>
<dbReference type="KEGG" id="fya:KMW28_19540"/>
<proteinExistence type="predicted"/>
<name>A0AAX1N5Y2_9BACT</name>
<dbReference type="PANTHER" id="PTHR43798">
    <property type="entry name" value="MONOACYLGLYCEROL LIPASE"/>
    <property type="match status" value="1"/>
</dbReference>
<dbReference type="SUPFAM" id="SSF53474">
    <property type="entry name" value="alpha/beta-Hydrolases"/>
    <property type="match status" value="1"/>
</dbReference>
<organism evidence="2 3">
    <name type="scientific">Flammeovirga yaeyamensis</name>
    <dbReference type="NCBI Taxonomy" id="367791"/>
    <lineage>
        <taxon>Bacteria</taxon>
        <taxon>Pseudomonadati</taxon>
        <taxon>Bacteroidota</taxon>
        <taxon>Cytophagia</taxon>
        <taxon>Cytophagales</taxon>
        <taxon>Flammeovirgaceae</taxon>
        <taxon>Flammeovirga</taxon>
    </lineage>
</organism>
<protein>
    <submittedName>
        <fullName evidence="2">Alpha/beta hydrolase</fullName>
    </submittedName>
</protein>
<dbReference type="EMBL" id="CP076132">
    <property type="protein sequence ID" value="QWG01811.1"/>
    <property type="molecule type" value="Genomic_DNA"/>
</dbReference>
<sequence>MDKKWKKLEKEYAKDGVDMKVRHAKMDSLTVNYLSVPSSKPSNRTFVFIHGAPGSASDFGKFLKEEKIRSKGNVLSVDRLGYGSASGTEYSSIALHAQSIHQVMEDWQNTTEEEQEFILIGHSYGGPIAAHACLSSKEKIIQLIMLAPAMSAELEPMKWYSRWAQSKVIYGLLSSSLKVATDEKAHHADALKEVEDDWSKISTPTIMVHGKKDSIVPFGNMEFVKKHWTAPLSTVILEKKGHIFPFTDPEIVINLVVDTVDKLDKPK</sequence>
<dbReference type="RefSeq" id="WP_215585771.1">
    <property type="nucleotide sequence ID" value="NZ_CP076132.1"/>
</dbReference>
<accession>A0AAX1N5Y2</accession>
<dbReference type="InterPro" id="IPR029058">
    <property type="entry name" value="AB_hydrolase_fold"/>
</dbReference>
<dbReference type="Gene3D" id="3.40.50.1820">
    <property type="entry name" value="alpha/beta hydrolase"/>
    <property type="match status" value="1"/>
</dbReference>
<keyword evidence="3" id="KW-1185">Reference proteome</keyword>